<proteinExistence type="predicted"/>
<accession>A0ACB0KXY7</accession>
<name>A0ACB0KXY7_TRIPR</name>
<keyword evidence="2" id="KW-1185">Reference proteome</keyword>
<evidence type="ECO:0000313" key="2">
    <source>
        <dbReference type="Proteomes" id="UP001177021"/>
    </source>
</evidence>
<reference evidence="1" key="1">
    <citation type="submission" date="2023-10" db="EMBL/GenBank/DDBJ databases">
        <authorList>
            <person name="Rodriguez Cubillos JULIANA M."/>
            <person name="De Vega J."/>
        </authorList>
    </citation>
    <scope>NUCLEOTIDE SEQUENCE</scope>
</reference>
<protein>
    <submittedName>
        <fullName evidence="1">Uncharacterized protein</fullName>
    </submittedName>
</protein>
<comment type="caution">
    <text evidence="1">The sequence shown here is derived from an EMBL/GenBank/DDBJ whole genome shotgun (WGS) entry which is preliminary data.</text>
</comment>
<sequence>MFKEIGKREIVKREIKEREIREKSGRNSILFGWIEIEKRMSRNMDREKFTKMKKTNLSFIF</sequence>
<dbReference type="EMBL" id="CASHSV030000311">
    <property type="protein sequence ID" value="CAJ2661149.1"/>
    <property type="molecule type" value="Genomic_DNA"/>
</dbReference>
<evidence type="ECO:0000313" key="1">
    <source>
        <dbReference type="EMBL" id="CAJ2661149.1"/>
    </source>
</evidence>
<organism evidence="1 2">
    <name type="scientific">Trifolium pratense</name>
    <name type="common">Red clover</name>
    <dbReference type="NCBI Taxonomy" id="57577"/>
    <lineage>
        <taxon>Eukaryota</taxon>
        <taxon>Viridiplantae</taxon>
        <taxon>Streptophyta</taxon>
        <taxon>Embryophyta</taxon>
        <taxon>Tracheophyta</taxon>
        <taxon>Spermatophyta</taxon>
        <taxon>Magnoliopsida</taxon>
        <taxon>eudicotyledons</taxon>
        <taxon>Gunneridae</taxon>
        <taxon>Pentapetalae</taxon>
        <taxon>rosids</taxon>
        <taxon>fabids</taxon>
        <taxon>Fabales</taxon>
        <taxon>Fabaceae</taxon>
        <taxon>Papilionoideae</taxon>
        <taxon>50 kb inversion clade</taxon>
        <taxon>NPAAA clade</taxon>
        <taxon>Hologalegina</taxon>
        <taxon>IRL clade</taxon>
        <taxon>Trifolieae</taxon>
        <taxon>Trifolium</taxon>
    </lineage>
</organism>
<dbReference type="Proteomes" id="UP001177021">
    <property type="component" value="Unassembled WGS sequence"/>
</dbReference>
<gene>
    <name evidence="1" type="ORF">MILVUS5_LOCUS26928</name>
</gene>